<comment type="similarity">
    <text evidence="2">Belongs to the cystatin family.</text>
</comment>
<dbReference type="InterPro" id="IPR001713">
    <property type="entry name" value="Prot_inh_stefin"/>
</dbReference>
<feature type="region of interest" description="Disordered" evidence="6">
    <location>
        <begin position="96"/>
        <end position="122"/>
    </location>
</feature>
<dbReference type="PRINTS" id="PR00295">
    <property type="entry name" value="STEFINA"/>
</dbReference>
<dbReference type="InterPro" id="IPR000010">
    <property type="entry name" value="Cystatin_dom"/>
</dbReference>
<dbReference type="STRING" id="947166.A0A1D1VG07"/>
<dbReference type="PANTHER" id="PTHR11414:SF21">
    <property type="entry name" value="CYSTATIN 14A, TANDEM DUPLICATE 1-RELATED"/>
    <property type="match status" value="1"/>
</dbReference>
<dbReference type="OrthoDB" id="2429551at2759"/>
<dbReference type="InterPro" id="IPR046350">
    <property type="entry name" value="Cystatin_sf"/>
</dbReference>
<evidence type="ECO:0000256" key="1">
    <source>
        <dbReference type="ARBA" id="ARBA00004496"/>
    </source>
</evidence>
<comment type="caution">
    <text evidence="8">The sequence shown here is derived from an EMBL/GenBank/DDBJ whole genome shotgun (WGS) entry which is preliminary data.</text>
</comment>
<organism evidence="8 9">
    <name type="scientific">Ramazzottius varieornatus</name>
    <name type="common">Water bear</name>
    <name type="synonym">Tardigrade</name>
    <dbReference type="NCBI Taxonomy" id="947166"/>
    <lineage>
        <taxon>Eukaryota</taxon>
        <taxon>Metazoa</taxon>
        <taxon>Ecdysozoa</taxon>
        <taxon>Tardigrada</taxon>
        <taxon>Eutardigrada</taxon>
        <taxon>Parachela</taxon>
        <taxon>Hypsibioidea</taxon>
        <taxon>Ramazzottiidae</taxon>
        <taxon>Ramazzottius</taxon>
    </lineage>
</organism>
<protein>
    <recommendedName>
        <fullName evidence="7">Cystatin domain-containing protein</fullName>
    </recommendedName>
</protein>
<name>A0A1D1VG07_RAMVA</name>
<comment type="subcellular location">
    <subcellularLocation>
        <location evidence="1">Cytoplasm</location>
    </subcellularLocation>
</comment>
<evidence type="ECO:0000256" key="3">
    <source>
        <dbReference type="ARBA" id="ARBA00022490"/>
    </source>
</evidence>
<dbReference type="GO" id="GO:0005829">
    <property type="term" value="C:cytosol"/>
    <property type="evidence" value="ECO:0007669"/>
    <property type="project" value="TreeGrafter"/>
</dbReference>
<dbReference type="Proteomes" id="UP000186922">
    <property type="component" value="Unassembled WGS sequence"/>
</dbReference>
<evidence type="ECO:0000256" key="5">
    <source>
        <dbReference type="ARBA" id="ARBA00022704"/>
    </source>
</evidence>
<feature type="domain" description="Cystatin" evidence="7">
    <location>
        <begin position="24"/>
        <end position="105"/>
    </location>
</feature>
<dbReference type="InterPro" id="IPR018073">
    <property type="entry name" value="Prot_inh_cystat_CS"/>
</dbReference>
<reference evidence="8 9" key="1">
    <citation type="journal article" date="2016" name="Nat. Commun.">
        <title>Extremotolerant tardigrade genome and improved radiotolerance of human cultured cells by tardigrade-unique protein.</title>
        <authorList>
            <person name="Hashimoto T."/>
            <person name="Horikawa D.D."/>
            <person name="Saito Y."/>
            <person name="Kuwahara H."/>
            <person name="Kozuka-Hata H."/>
            <person name="Shin-I T."/>
            <person name="Minakuchi Y."/>
            <person name="Ohishi K."/>
            <person name="Motoyama A."/>
            <person name="Aizu T."/>
            <person name="Enomoto A."/>
            <person name="Kondo K."/>
            <person name="Tanaka S."/>
            <person name="Hara Y."/>
            <person name="Koshikawa S."/>
            <person name="Sagara H."/>
            <person name="Miura T."/>
            <person name="Yokobori S."/>
            <person name="Miyagawa K."/>
            <person name="Suzuki Y."/>
            <person name="Kubo T."/>
            <person name="Oyama M."/>
            <person name="Kohara Y."/>
            <person name="Fujiyama A."/>
            <person name="Arakawa K."/>
            <person name="Katayama T."/>
            <person name="Toyoda A."/>
            <person name="Kunieda T."/>
        </authorList>
    </citation>
    <scope>NUCLEOTIDE SEQUENCE [LARGE SCALE GENOMIC DNA]</scope>
    <source>
        <strain evidence="8 9">YOKOZUNA-1</strain>
    </source>
</reference>
<dbReference type="Pfam" id="PF00031">
    <property type="entry name" value="Cystatin"/>
    <property type="match status" value="1"/>
</dbReference>
<keyword evidence="4" id="KW-0646">Protease inhibitor</keyword>
<gene>
    <name evidence="8" type="primary">RvY_10800-1</name>
    <name evidence="8" type="synonym">RvY_10800.1</name>
    <name evidence="8" type="ORF">RvY_10800</name>
</gene>
<evidence type="ECO:0000313" key="9">
    <source>
        <dbReference type="Proteomes" id="UP000186922"/>
    </source>
</evidence>
<dbReference type="PROSITE" id="PS00287">
    <property type="entry name" value="CYSTATIN"/>
    <property type="match status" value="1"/>
</dbReference>
<feature type="region of interest" description="Disordered" evidence="6">
    <location>
        <begin position="1"/>
        <end position="32"/>
    </location>
</feature>
<dbReference type="CDD" id="cd00042">
    <property type="entry name" value="CY"/>
    <property type="match status" value="1"/>
</dbReference>
<dbReference type="AlphaFoldDB" id="A0A1D1VG07"/>
<evidence type="ECO:0000259" key="7">
    <source>
        <dbReference type="SMART" id="SM00043"/>
    </source>
</evidence>
<keyword evidence="5" id="KW-0789">Thiol protease inhibitor</keyword>
<dbReference type="SMART" id="SM00043">
    <property type="entry name" value="CY"/>
    <property type="match status" value="1"/>
</dbReference>
<dbReference type="FunFam" id="3.10.450.10:FF:000001">
    <property type="entry name" value="Cystatin-A"/>
    <property type="match status" value="1"/>
</dbReference>
<dbReference type="GO" id="GO:0004869">
    <property type="term" value="F:cysteine-type endopeptidase inhibitor activity"/>
    <property type="evidence" value="ECO:0007669"/>
    <property type="project" value="UniProtKB-KW"/>
</dbReference>
<dbReference type="PANTHER" id="PTHR11414">
    <property type="entry name" value="CYSTATIN FAMILY MEMBER"/>
    <property type="match status" value="1"/>
</dbReference>
<dbReference type="Gene3D" id="3.10.450.10">
    <property type="match status" value="1"/>
</dbReference>
<dbReference type="EMBL" id="BDGG01000005">
    <property type="protein sequence ID" value="GAU99860.1"/>
    <property type="molecule type" value="Genomic_DNA"/>
</dbReference>
<evidence type="ECO:0000256" key="6">
    <source>
        <dbReference type="SAM" id="MobiDB-lite"/>
    </source>
</evidence>
<sequence length="122" mass="13473">MSHQPEGQEAEGAGHYLEKRNAPGMVGGHSDLKEATPEVQALADKVRSYVEKHVGPLKEYVVEQYKTQVVAGTNYSMKVRVDKDKYVHLKVFKPLGGQEPKLSGLDRDKSSGDQIGHITTLE</sequence>
<accession>A0A1D1VG07</accession>
<keyword evidence="9" id="KW-1185">Reference proteome</keyword>
<evidence type="ECO:0000313" key="8">
    <source>
        <dbReference type="EMBL" id="GAU99860.1"/>
    </source>
</evidence>
<proteinExistence type="inferred from homology"/>
<evidence type="ECO:0000256" key="2">
    <source>
        <dbReference type="ARBA" id="ARBA00009403"/>
    </source>
</evidence>
<dbReference type="SUPFAM" id="SSF54403">
    <property type="entry name" value="Cystatin/monellin"/>
    <property type="match status" value="1"/>
</dbReference>
<evidence type="ECO:0000256" key="4">
    <source>
        <dbReference type="ARBA" id="ARBA00022690"/>
    </source>
</evidence>
<keyword evidence="3" id="KW-0963">Cytoplasm</keyword>